<accession>A0A7W4W2R6</accession>
<evidence type="ECO:0000256" key="3">
    <source>
        <dbReference type="ARBA" id="ARBA00005709"/>
    </source>
</evidence>
<dbReference type="GO" id="GO:0005576">
    <property type="term" value="C:extracellular region"/>
    <property type="evidence" value="ECO:0007669"/>
    <property type="project" value="UniProtKB-SubCell"/>
</dbReference>
<dbReference type="PANTHER" id="PTHR42792:SF1">
    <property type="entry name" value="FLAGELLAR HOOK-ASSOCIATED PROTEIN 3"/>
    <property type="match status" value="1"/>
</dbReference>
<sequence>MRISSNQLFQQGLSAMIDKQSTLSRTQLEISSGQRIATAADDPVGAVRAAGLDAAIVRGEQYVKNAGFARTRLAAEESAVDNAINVLQRLRDLTLQANNASQSNESRAAIGREVREQLDNLLGIANTAMGDGNYLFSGYQEKVQPFSFSNGTLTYHGDDGRRDIQLGPGRSVADADPGSQVFAGIRKGNGDFEALANSANTGSAVVSVGSVTDKTAWDERTYEIVFTSPTNYDIVDDTSTVISSGTYNEGDTIELAGVSVGLSGPAAAGDRFTVRASERSDVMSIVEQLAQTLETTANTSGERAAQSNGLNVALSDISRAIDHLVEVQTSIGARLNVVDQEENLNENVNVQLQGTLSGIRDADIVEAATRFNQTLISLQAAQQAFARVQQLSLFNVL</sequence>
<dbReference type="GO" id="GO:0005198">
    <property type="term" value="F:structural molecule activity"/>
    <property type="evidence" value="ECO:0007669"/>
    <property type="project" value="InterPro"/>
</dbReference>
<comment type="caution">
    <text evidence="8">The sequence shown here is derived from an EMBL/GenBank/DDBJ whole genome shotgun (WGS) entry which is preliminary data.</text>
</comment>
<dbReference type="Pfam" id="PF00700">
    <property type="entry name" value="Flagellin_C"/>
    <property type="match status" value="1"/>
</dbReference>
<evidence type="ECO:0000259" key="7">
    <source>
        <dbReference type="Pfam" id="PF00700"/>
    </source>
</evidence>
<keyword evidence="8" id="KW-0969">Cilium</keyword>
<dbReference type="GO" id="GO:0009424">
    <property type="term" value="C:bacterial-type flagellum hook"/>
    <property type="evidence" value="ECO:0007669"/>
    <property type="project" value="InterPro"/>
</dbReference>
<comment type="similarity">
    <text evidence="3">Belongs to the bacterial flagellin family.</text>
</comment>
<dbReference type="NCBIfam" id="TIGR02550">
    <property type="entry name" value="flagell_flgL"/>
    <property type="match status" value="1"/>
</dbReference>
<keyword evidence="9" id="KW-1185">Reference proteome</keyword>
<dbReference type="InterPro" id="IPR013384">
    <property type="entry name" value="Flagell_FlgL"/>
</dbReference>
<dbReference type="InterPro" id="IPR046358">
    <property type="entry name" value="Flagellin_C"/>
</dbReference>
<keyword evidence="8" id="KW-0966">Cell projection</keyword>
<keyword evidence="5" id="KW-0975">Bacterial flagellum</keyword>
<dbReference type="Pfam" id="PF00669">
    <property type="entry name" value="Flagellin_N"/>
    <property type="match status" value="1"/>
</dbReference>
<dbReference type="GO" id="GO:0071973">
    <property type="term" value="P:bacterial-type flagellum-dependent cell motility"/>
    <property type="evidence" value="ECO:0007669"/>
    <property type="project" value="InterPro"/>
</dbReference>
<evidence type="ECO:0000256" key="1">
    <source>
        <dbReference type="ARBA" id="ARBA00004365"/>
    </source>
</evidence>
<dbReference type="PRINTS" id="PR00207">
    <property type="entry name" value="FLAGELLIN"/>
</dbReference>
<proteinExistence type="inferred from homology"/>
<evidence type="ECO:0000313" key="8">
    <source>
        <dbReference type="EMBL" id="MBB3046376.1"/>
    </source>
</evidence>
<organism evidence="8 9">
    <name type="scientific">Litorivivens lipolytica</name>
    <dbReference type="NCBI Taxonomy" id="1524264"/>
    <lineage>
        <taxon>Bacteria</taxon>
        <taxon>Pseudomonadati</taxon>
        <taxon>Pseudomonadota</taxon>
        <taxon>Gammaproteobacteria</taxon>
        <taxon>Litorivivens</taxon>
    </lineage>
</organism>
<evidence type="ECO:0000256" key="4">
    <source>
        <dbReference type="ARBA" id="ARBA00022525"/>
    </source>
</evidence>
<gene>
    <name evidence="8" type="ORF">FHR99_000612</name>
</gene>
<dbReference type="Proteomes" id="UP000537130">
    <property type="component" value="Unassembled WGS sequence"/>
</dbReference>
<keyword evidence="4" id="KW-0964">Secreted</keyword>
<evidence type="ECO:0000256" key="5">
    <source>
        <dbReference type="ARBA" id="ARBA00023143"/>
    </source>
</evidence>
<dbReference type="SUPFAM" id="SSF64518">
    <property type="entry name" value="Phase 1 flagellin"/>
    <property type="match status" value="1"/>
</dbReference>
<dbReference type="RefSeq" id="WP_183409075.1">
    <property type="nucleotide sequence ID" value="NZ_JACHWY010000001.1"/>
</dbReference>
<dbReference type="PANTHER" id="PTHR42792">
    <property type="entry name" value="FLAGELLIN"/>
    <property type="match status" value="1"/>
</dbReference>
<dbReference type="Gene3D" id="1.20.1330.10">
    <property type="entry name" value="f41 fragment of flagellin, N-terminal domain"/>
    <property type="match status" value="1"/>
</dbReference>
<protein>
    <submittedName>
        <fullName evidence="8">Flagellar hook-associated protein 3 FlgL</fullName>
    </submittedName>
</protein>
<evidence type="ECO:0000313" key="9">
    <source>
        <dbReference type="Proteomes" id="UP000537130"/>
    </source>
</evidence>
<feature type="domain" description="Flagellin C-terminal" evidence="7">
    <location>
        <begin position="317"/>
        <end position="395"/>
    </location>
</feature>
<dbReference type="AlphaFoldDB" id="A0A7W4W2R6"/>
<dbReference type="EMBL" id="JACHWY010000001">
    <property type="protein sequence ID" value="MBB3046376.1"/>
    <property type="molecule type" value="Genomic_DNA"/>
</dbReference>
<keyword evidence="8" id="KW-0282">Flagellum</keyword>
<comment type="subcellular location">
    <subcellularLocation>
        <location evidence="1">Bacterial flagellum</location>
    </subcellularLocation>
    <subcellularLocation>
        <location evidence="2">Secreted</location>
    </subcellularLocation>
</comment>
<evidence type="ECO:0000259" key="6">
    <source>
        <dbReference type="Pfam" id="PF00669"/>
    </source>
</evidence>
<feature type="domain" description="Flagellin N-terminal" evidence="6">
    <location>
        <begin position="3"/>
        <end position="140"/>
    </location>
</feature>
<dbReference type="InterPro" id="IPR001492">
    <property type="entry name" value="Flagellin"/>
</dbReference>
<name>A0A7W4W2R6_9GAMM</name>
<dbReference type="InterPro" id="IPR001029">
    <property type="entry name" value="Flagellin_N"/>
</dbReference>
<reference evidence="8 9" key="1">
    <citation type="submission" date="2020-08" db="EMBL/GenBank/DDBJ databases">
        <title>Genomic Encyclopedia of Type Strains, Phase III (KMG-III): the genomes of soil and plant-associated and newly described type strains.</title>
        <authorList>
            <person name="Whitman W."/>
        </authorList>
    </citation>
    <scope>NUCLEOTIDE SEQUENCE [LARGE SCALE GENOMIC DNA]</scope>
    <source>
        <strain evidence="8 9">CECT 8654</strain>
    </source>
</reference>
<evidence type="ECO:0000256" key="2">
    <source>
        <dbReference type="ARBA" id="ARBA00004613"/>
    </source>
</evidence>